<organism evidence="3 4">
    <name type="scientific">Cardiosporidium cionae</name>
    <dbReference type="NCBI Taxonomy" id="476202"/>
    <lineage>
        <taxon>Eukaryota</taxon>
        <taxon>Sar</taxon>
        <taxon>Alveolata</taxon>
        <taxon>Apicomplexa</taxon>
        <taxon>Aconoidasida</taxon>
        <taxon>Nephromycida</taxon>
        <taxon>Cardiosporidium</taxon>
    </lineage>
</organism>
<dbReference type="InterPro" id="IPR040955">
    <property type="entry name" value="IMP2_N"/>
</dbReference>
<name>A0ABQ7JBS9_9APIC</name>
<gene>
    <name evidence="3" type="ORF">IE077_002005</name>
</gene>
<reference evidence="3 4" key="1">
    <citation type="journal article" date="2020" name="bioRxiv">
        <title>Metabolic contributions of an alphaproteobacterial endosymbiont in the apicomplexan Cardiosporidium cionae.</title>
        <authorList>
            <person name="Hunter E.S."/>
            <person name="Paight C.J."/>
            <person name="Lane C.E."/>
        </authorList>
    </citation>
    <scope>NUCLEOTIDE SEQUENCE [LARGE SCALE GENOMIC DNA]</scope>
    <source>
        <strain evidence="3">ESH_2018</strain>
    </source>
</reference>
<comment type="caution">
    <text evidence="3">The sequence shown here is derived from an EMBL/GenBank/DDBJ whole genome shotgun (WGS) entry which is preliminary data.</text>
</comment>
<dbReference type="Pfam" id="PF18590">
    <property type="entry name" value="IMP2_N"/>
    <property type="match status" value="1"/>
</dbReference>
<keyword evidence="4" id="KW-1185">Reference proteome</keyword>
<protein>
    <submittedName>
        <fullName evidence="3">Uncharacterized protein</fullName>
    </submittedName>
</protein>
<accession>A0ABQ7JBS9</accession>
<evidence type="ECO:0000313" key="3">
    <source>
        <dbReference type="EMBL" id="KAF8821452.1"/>
    </source>
</evidence>
<evidence type="ECO:0000259" key="2">
    <source>
        <dbReference type="Pfam" id="PF18591"/>
    </source>
</evidence>
<evidence type="ECO:0000259" key="1">
    <source>
        <dbReference type="Pfam" id="PF18590"/>
    </source>
</evidence>
<dbReference type="Proteomes" id="UP000823046">
    <property type="component" value="Unassembled WGS sequence"/>
</dbReference>
<dbReference type="EMBL" id="JADAQX010000178">
    <property type="protein sequence ID" value="KAF8821452.1"/>
    <property type="molecule type" value="Genomic_DNA"/>
</dbReference>
<proteinExistence type="predicted"/>
<sequence length="155" mass="17365">MAAGAYLIFDVASNGSMVLMWSKTPVGKALCFMKPSKNIPEFKYSTNGGKNELCRNCQSEGSRFFKGWCDFLKEARKYNSEITVCDHTEPFETKVIFHMTDNTVKPLQRNIAYSFDNVDAAACLQKDVSTLDVKTMVASLFKEKADGPRCSFISL</sequence>
<feature type="domain" description="Immune Mapped Protein 1-like C-terminal" evidence="2">
    <location>
        <begin position="98"/>
        <end position="146"/>
    </location>
</feature>
<feature type="domain" description="Immune mapped protein 2 N-terminal" evidence="1">
    <location>
        <begin position="3"/>
        <end position="84"/>
    </location>
</feature>
<dbReference type="InterPro" id="IPR040785">
    <property type="entry name" value="IMP1-like_C"/>
</dbReference>
<dbReference type="Pfam" id="PF18591">
    <property type="entry name" value="IMP2_C"/>
    <property type="match status" value="1"/>
</dbReference>
<evidence type="ECO:0000313" key="4">
    <source>
        <dbReference type="Proteomes" id="UP000823046"/>
    </source>
</evidence>